<keyword evidence="2" id="KW-1185">Reference proteome</keyword>
<dbReference type="EMBL" id="JWZT01005374">
    <property type="protein sequence ID" value="KII61210.1"/>
    <property type="molecule type" value="Genomic_DNA"/>
</dbReference>
<protein>
    <submittedName>
        <fullName evidence="1">Uncharacterized protein</fullName>
    </submittedName>
</protein>
<comment type="caution">
    <text evidence="1">The sequence shown here is derived from an EMBL/GenBank/DDBJ whole genome shotgun (WGS) entry which is preliminary data.</text>
</comment>
<evidence type="ECO:0000313" key="2">
    <source>
        <dbReference type="Proteomes" id="UP000031668"/>
    </source>
</evidence>
<dbReference type="AlphaFoldDB" id="A0A0C2M2C4"/>
<name>A0A0C2M2C4_THEKT</name>
<proteinExistence type="predicted"/>
<dbReference type="InterPro" id="IPR009057">
    <property type="entry name" value="Homeodomain-like_sf"/>
</dbReference>
<accession>A0A0C2M2C4</accession>
<organism evidence="1 2">
    <name type="scientific">Thelohanellus kitauei</name>
    <name type="common">Myxosporean</name>
    <dbReference type="NCBI Taxonomy" id="669202"/>
    <lineage>
        <taxon>Eukaryota</taxon>
        <taxon>Metazoa</taxon>
        <taxon>Cnidaria</taxon>
        <taxon>Myxozoa</taxon>
        <taxon>Myxosporea</taxon>
        <taxon>Bivalvulida</taxon>
        <taxon>Platysporina</taxon>
        <taxon>Myxobolidae</taxon>
        <taxon>Thelohanellus</taxon>
    </lineage>
</organism>
<evidence type="ECO:0000313" key="1">
    <source>
        <dbReference type="EMBL" id="KII61210.1"/>
    </source>
</evidence>
<sequence>MSENRRITHSNEMKRMIFKIVVLEGEKVKAVSRIMDIPWSTIQTALKIIPPDGTIIESRHGGPNVTEFTPETERQITQLVNDKCTMTTLDIIEKIGITVNETTV</sequence>
<reference evidence="1 2" key="1">
    <citation type="journal article" date="2014" name="Genome Biol. Evol.">
        <title>The genome of the myxosporean Thelohanellus kitauei shows adaptations to nutrient acquisition within its fish host.</title>
        <authorList>
            <person name="Yang Y."/>
            <person name="Xiong J."/>
            <person name="Zhou Z."/>
            <person name="Huo F."/>
            <person name="Miao W."/>
            <person name="Ran C."/>
            <person name="Liu Y."/>
            <person name="Zhang J."/>
            <person name="Feng J."/>
            <person name="Wang M."/>
            <person name="Wang M."/>
            <person name="Wang L."/>
            <person name="Yao B."/>
        </authorList>
    </citation>
    <scope>NUCLEOTIDE SEQUENCE [LARGE SCALE GENOMIC DNA]</scope>
    <source>
        <strain evidence="1">Wuqing</strain>
    </source>
</reference>
<dbReference type="Proteomes" id="UP000031668">
    <property type="component" value="Unassembled WGS sequence"/>
</dbReference>
<gene>
    <name evidence="1" type="ORF">RF11_11295</name>
</gene>
<dbReference type="SUPFAM" id="SSF46689">
    <property type="entry name" value="Homeodomain-like"/>
    <property type="match status" value="1"/>
</dbReference>